<dbReference type="PANTHER" id="PTHR43318">
    <property type="entry name" value="UDP-N-ACETYLGLUCOSAMINE 4,6-DEHYDRATASE"/>
    <property type="match status" value="1"/>
</dbReference>
<gene>
    <name evidence="4" type="ORF">B0X71_14665</name>
</gene>
<evidence type="ECO:0000313" key="5">
    <source>
        <dbReference type="Proteomes" id="UP000188184"/>
    </source>
</evidence>
<feature type="transmembrane region" description="Helical" evidence="2">
    <location>
        <begin position="74"/>
        <end position="94"/>
    </location>
</feature>
<keyword evidence="2" id="KW-0812">Transmembrane</keyword>
<dbReference type="SUPFAM" id="SSF51735">
    <property type="entry name" value="NAD(P)-binding Rossmann-fold domains"/>
    <property type="match status" value="2"/>
</dbReference>
<keyword evidence="2" id="KW-0472">Membrane</keyword>
<reference evidence="4 5" key="1">
    <citation type="submission" date="2017-02" db="EMBL/GenBank/DDBJ databases">
        <title>The complete genomic sequence of a novel cold adapted crude oil-degrading bacterium Planococcus qaidamina Y42.</title>
        <authorList>
            <person name="Yang R."/>
        </authorList>
    </citation>
    <scope>NUCLEOTIDE SEQUENCE [LARGE SCALE GENOMIC DNA]</scope>
    <source>
        <strain evidence="4 5">Y42</strain>
    </source>
</reference>
<dbReference type="AlphaFoldDB" id="A0A1Q2L171"/>
<dbReference type="InterPro" id="IPR051203">
    <property type="entry name" value="Polysaccharide_Synthase-Rel"/>
</dbReference>
<keyword evidence="5" id="KW-1185">Reference proteome</keyword>
<protein>
    <recommendedName>
        <fullName evidence="3">Polysaccharide biosynthesis protein CapD-like domain-containing protein</fullName>
    </recommendedName>
</protein>
<evidence type="ECO:0000259" key="3">
    <source>
        <dbReference type="Pfam" id="PF02719"/>
    </source>
</evidence>
<dbReference type="Pfam" id="PF02719">
    <property type="entry name" value="Polysacc_synt_2"/>
    <property type="match status" value="1"/>
</dbReference>
<feature type="domain" description="Polysaccharide biosynthesis protein CapD-like" evidence="3">
    <location>
        <begin position="280"/>
        <end position="562"/>
    </location>
</feature>
<dbReference type="Gene3D" id="3.40.50.720">
    <property type="entry name" value="NAD(P)-binding Rossmann-like Domain"/>
    <property type="match status" value="2"/>
</dbReference>
<feature type="transmembrane region" description="Helical" evidence="2">
    <location>
        <begin position="7"/>
        <end position="29"/>
    </location>
</feature>
<dbReference type="PANTHER" id="PTHR43318:SF1">
    <property type="entry name" value="POLYSACCHARIDE BIOSYNTHESIS PROTEIN EPSC-RELATED"/>
    <property type="match status" value="1"/>
</dbReference>
<sequence>MSLKNRLSLLIGLDSLIVFFSIFLGYYLLHPWTNPLESRVLLVSAITIFVGHHIFATYYGLYRKVWEYASVGELALIFKTVTWSIATVAAMQLIAVNDILLRALAITWMLHVILIGGSRLSWRFFRDNKVQKEQYETKRTLIIGAGKAGTLVGRQLLGNPRSGLKPIAFLDDDSRKHGLEVFGVRVLAGTDIIADTVRDNEIEHIIIAIPSMSKQGMAELIKRCVDTGIRTQTIPVIEDIMTGKVSVTDIQDVRIEDLLGREEVELDMNKIAVQLSGKTILVTGAGGSIGSELSRQVARFGPKQLILLGHGENSIYTIHMELQKKIGDNTELIPVIADIQDRDRILKVMQQYRPDVVYHAAAHKHVPLMEINPIEAVKNNIYGTRNVAEAAHFASVSNFVMISTDKAVNPPNVMGASKRVAEMIVQNLAKESDTKFAAVRFGNVLGSRGSVVPLFKKQIAAGGPVTVTDSEMTRYFMTIPEASRLVIQAGTLAAGGEVFVLDMGEPVKIVDLAKNLIRLSGYSEDEIMIQFTGIRTGEKMFEELLNENEIQKEKVFPKIYIGKANPISQHELLYVLEKIPQLGDSEIKELLVGLANRKNVDTDGVSVPTLLMTSQQQREPAQATK</sequence>
<evidence type="ECO:0000256" key="2">
    <source>
        <dbReference type="SAM" id="Phobius"/>
    </source>
</evidence>
<dbReference type="EMBL" id="CP019640">
    <property type="protein sequence ID" value="AQQ54215.1"/>
    <property type="molecule type" value="Genomic_DNA"/>
</dbReference>
<keyword evidence="2" id="KW-1133">Transmembrane helix</keyword>
<dbReference type="InterPro" id="IPR003869">
    <property type="entry name" value="Polysac_CapD-like"/>
</dbReference>
<proteinExistence type="inferred from homology"/>
<dbReference type="Proteomes" id="UP000188184">
    <property type="component" value="Chromosome"/>
</dbReference>
<dbReference type="Pfam" id="PF13727">
    <property type="entry name" value="CoA_binding_3"/>
    <property type="match status" value="1"/>
</dbReference>
<dbReference type="KEGG" id="pmar:B0X71_14665"/>
<accession>A0A1Q2L171</accession>
<evidence type="ECO:0000313" key="4">
    <source>
        <dbReference type="EMBL" id="AQQ54215.1"/>
    </source>
</evidence>
<dbReference type="CDD" id="cd05237">
    <property type="entry name" value="UDP_invert_4-6DH_SDR_e"/>
    <property type="match status" value="1"/>
</dbReference>
<comment type="similarity">
    <text evidence="1">Belongs to the polysaccharide synthase family.</text>
</comment>
<name>A0A1Q2L171_9BACL</name>
<organism evidence="4 5">
    <name type="scientific">Planococcus lenghuensis</name>
    <dbReference type="NCBI Taxonomy" id="2213202"/>
    <lineage>
        <taxon>Bacteria</taxon>
        <taxon>Bacillati</taxon>
        <taxon>Bacillota</taxon>
        <taxon>Bacilli</taxon>
        <taxon>Bacillales</taxon>
        <taxon>Caryophanaceae</taxon>
        <taxon>Planococcus</taxon>
    </lineage>
</organism>
<dbReference type="OrthoDB" id="9803111at2"/>
<dbReference type="RefSeq" id="WP_077590107.1">
    <property type="nucleotide sequence ID" value="NZ_CP019640.1"/>
</dbReference>
<feature type="transmembrane region" description="Helical" evidence="2">
    <location>
        <begin position="41"/>
        <end position="62"/>
    </location>
</feature>
<dbReference type="InterPro" id="IPR036291">
    <property type="entry name" value="NAD(P)-bd_dom_sf"/>
</dbReference>
<evidence type="ECO:0000256" key="1">
    <source>
        <dbReference type="ARBA" id="ARBA00007430"/>
    </source>
</evidence>